<dbReference type="EMBL" id="JARBHB010000006">
    <property type="protein sequence ID" value="KAJ8880132.1"/>
    <property type="molecule type" value="Genomic_DNA"/>
</dbReference>
<comment type="caution">
    <text evidence="1">The sequence shown here is derived from an EMBL/GenBank/DDBJ whole genome shotgun (WGS) entry which is preliminary data.</text>
</comment>
<evidence type="ECO:0000313" key="2">
    <source>
        <dbReference type="Proteomes" id="UP001159363"/>
    </source>
</evidence>
<evidence type="ECO:0000313" key="1">
    <source>
        <dbReference type="EMBL" id="KAJ8880132.1"/>
    </source>
</evidence>
<organism evidence="1 2">
    <name type="scientific">Dryococelus australis</name>
    <dbReference type="NCBI Taxonomy" id="614101"/>
    <lineage>
        <taxon>Eukaryota</taxon>
        <taxon>Metazoa</taxon>
        <taxon>Ecdysozoa</taxon>
        <taxon>Arthropoda</taxon>
        <taxon>Hexapoda</taxon>
        <taxon>Insecta</taxon>
        <taxon>Pterygota</taxon>
        <taxon>Neoptera</taxon>
        <taxon>Polyneoptera</taxon>
        <taxon>Phasmatodea</taxon>
        <taxon>Verophasmatodea</taxon>
        <taxon>Anareolatae</taxon>
        <taxon>Phasmatidae</taxon>
        <taxon>Eurycanthinae</taxon>
        <taxon>Dryococelus</taxon>
    </lineage>
</organism>
<protein>
    <submittedName>
        <fullName evidence="1">Uncharacterized protein</fullName>
    </submittedName>
</protein>
<accession>A0ABQ9H780</accession>
<dbReference type="Proteomes" id="UP001159363">
    <property type="component" value="Chromosome 5"/>
</dbReference>
<reference evidence="1 2" key="1">
    <citation type="submission" date="2023-02" db="EMBL/GenBank/DDBJ databases">
        <title>LHISI_Scaffold_Assembly.</title>
        <authorList>
            <person name="Stuart O.P."/>
            <person name="Cleave R."/>
            <person name="Magrath M.J.L."/>
            <person name="Mikheyev A.S."/>
        </authorList>
    </citation>
    <scope>NUCLEOTIDE SEQUENCE [LARGE SCALE GENOMIC DNA]</scope>
    <source>
        <strain evidence="1">Daus_M_001</strain>
        <tissue evidence="1">Leg muscle</tissue>
    </source>
</reference>
<keyword evidence="2" id="KW-1185">Reference proteome</keyword>
<name>A0ABQ9H780_9NEOP</name>
<proteinExistence type="predicted"/>
<sequence length="112" mass="13231">MEMYGVKYGVFIAEGDESVYAKIFKEDRMYKLSSEKLCDQAKRLGEKWETRKCKTMPDNWHEYSETWNGTAQNVQTTTKLIMLKEDIINSPSHKFGENLNCKLTTWLFLFRS</sequence>
<gene>
    <name evidence="1" type="ORF">PR048_016595</name>
</gene>